<evidence type="ECO:0000313" key="1">
    <source>
        <dbReference type="EMBL" id="KAF8667131.1"/>
    </source>
</evidence>
<name>A0A835AXJ7_9POAL</name>
<keyword evidence="2" id="KW-1185">Reference proteome</keyword>
<organism evidence="1 2">
    <name type="scientific">Digitaria exilis</name>
    <dbReference type="NCBI Taxonomy" id="1010633"/>
    <lineage>
        <taxon>Eukaryota</taxon>
        <taxon>Viridiplantae</taxon>
        <taxon>Streptophyta</taxon>
        <taxon>Embryophyta</taxon>
        <taxon>Tracheophyta</taxon>
        <taxon>Spermatophyta</taxon>
        <taxon>Magnoliopsida</taxon>
        <taxon>Liliopsida</taxon>
        <taxon>Poales</taxon>
        <taxon>Poaceae</taxon>
        <taxon>PACMAD clade</taxon>
        <taxon>Panicoideae</taxon>
        <taxon>Panicodae</taxon>
        <taxon>Paniceae</taxon>
        <taxon>Anthephorinae</taxon>
        <taxon>Digitaria</taxon>
    </lineage>
</organism>
<protein>
    <submittedName>
        <fullName evidence="1">Uncharacterized protein</fullName>
    </submittedName>
</protein>
<dbReference type="EMBL" id="JACEFO010002303">
    <property type="protein sequence ID" value="KAF8667131.1"/>
    <property type="molecule type" value="Genomic_DNA"/>
</dbReference>
<gene>
    <name evidence="1" type="ORF">HU200_053318</name>
</gene>
<evidence type="ECO:0000313" key="2">
    <source>
        <dbReference type="Proteomes" id="UP000636709"/>
    </source>
</evidence>
<sequence>MITWRWTQHGCYTAKSAYRIQFTCSFCTFNCKSIWEARVQGKHRHRFFAWWNSSLQGLQKEQRRQGALLMIFTVWNIWNERNRRIFQHAASLPMRVLALIKENVRLREAACGGSLVYQ</sequence>
<proteinExistence type="predicted"/>
<reference evidence="1" key="1">
    <citation type="submission" date="2020-07" db="EMBL/GenBank/DDBJ databases">
        <title>Genome sequence and genetic diversity analysis of an under-domesticated orphan crop, white fonio (Digitaria exilis).</title>
        <authorList>
            <person name="Bennetzen J.L."/>
            <person name="Chen S."/>
            <person name="Ma X."/>
            <person name="Wang X."/>
            <person name="Yssel A.E.J."/>
            <person name="Chaluvadi S.R."/>
            <person name="Johnson M."/>
            <person name="Gangashetty P."/>
            <person name="Hamidou F."/>
            <person name="Sanogo M.D."/>
            <person name="Zwaenepoel A."/>
            <person name="Wallace J."/>
            <person name="Van De Peer Y."/>
            <person name="Van Deynze A."/>
        </authorList>
    </citation>
    <scope>NUCLEOTIDE SEQUENCE</scope>
    <source>
        <tissue evidence="1">Leaves</tissue>
    </source>
</reference>
<dbReference type="AlphaFoldDB" id="A0A835AXJ7"/>
<accession>A0A835AXJ7</accession>
<dbReference type="Proteomes" id="UP000636709">
    <property type="component" value="Unassembled WGS sequence"/>
</dbReference>
<dbReference type="OrthoDB" id="692647at2759"/>
<comment type="caution">
    <text evidence="1">The sequence shown here is derived from an EMBL/GenBank/DDBJ whole genome shotgun (WGS) entry which is preliminary data.</text>
</comment>